<dbReference type="Gene3D" id="3.40.190.10">
    <property type="entry name" value="Periplasmic binding protein-like II"/>
    <property type="match status" value="1"/>
</dbReference>
<dbReference type="AlphaFoldDB" id="A0A1J5QTZ1"/>
<dbReference type="InterPro" id="IPR000914">
    <property type="entry name" value="SBP_5_dom"/>
</dbReference>
<dbReference type="InterPro" id="IPR030678">
    <property type="entry name" value="Peptide/Ni-bd"/>
</dbReference>
<reference evidence="6" key="1">
    <citation type="submission" date="2016-10" db="EMBL/GenBank/DDBJ databases">
        <title>Sequence of Gallionella enrichment culture.</title>
        <authorList>
            <person name="Poehlein A."/>
            <person name="Muehling M."/>
            <person name="Daniel R."/>
        </authorList>
    </citation>
    <scope>NUCLEOTIDE SEQUENCE</scope>
</reference>
<comment type="caution">
    <text evidence="6">The sequence shown here is derived from an EMBL/GenBank/DDBJ whole genome shotgun (WGS) entry which is preliminary data.</text>
</comment>
<comment type="subcellular location">
    <subcellularLocation>
        <location evidence="1">Cell envelope</location>
    </subcellularLocation>
</comment>
<sequence length="480" mass="53441">MRQLALAALILAVSGACARPASHPEIRFVIAQAPLSLDPRYATDAASERVNRLIYRQLVDFDARSRAIASLASWVRRDALHYRFSLTGQGRTFHDGSRLLAADVVATYRSLLARKDAPHAAEFANIVRIEAPDDDTVDFILSHPDEQFPARLIIGILPARLIAAGHDFAHHPVGNGVMKFRQWNRVLKLERIADHQLFALEEVRDPTVRVLKLLRGEADILQGDLPPELVAYLRQQPGVEVLESRGTNFSYLGFNLQDPLLKYPLVRRAIALAIDRQALIRNVLTGGSRSAVSILPPEHWAGNADLPLLPYDPQQSRALLAQAGVGLPLKLVLKTSTDAQRVRLATIMQGQMKPAGIDLEIRSLDWGTFYDDVGHGKFQLYGLTWVGIRTPEIYRLAFHSRSFPPFGANRGRLQDAVLDGLIDRQDWPAVTARVRELMPYVPLWYEGQFAAVRRGIAGYRLAPDGSWDGLALMIKRGVPP</sequence>
<dbReference type="GO" id="GO:0042597">
    <property type="term" value="C:periplasmic space"/>
    <property type="evidence" value="ECO:0007669"/>
    <property type="project" value="UniProtKB-ARBA"/>
</dbReference>
<evidence type="ECO:0000256" key="1">
    <source>
        <dbReference type="ARBA" id="ARBA00004196"/>
    </source>
</evidence>
<protein>
    <submittedName>
        <fullName evidence="6">Oligopeptide-binding protein AppA</fullName>
    </submittedName>
</protein>
<dbReference type="InterPro" id="IPR039424">
    <property type="entry name" value="SBP_5"/>
</dbReference>
<dbReference type="Gene3D" id="3.10.105.10">
    <property type="entry name" value="Dipeptide-binding Protein, Domain 3"/>
    <property type="match status" value="1"/>
</dbReference>
<dbReference type="Pfam" id="PF00496">
    <property type="entry name" value="SBP_bac_5"/>
    <property type="match status" value="1"/>
</dbReference>
<keyword evidence="3" id="KW-0813">Transport</keyword>
<dbReference type="GO" id="GO:0015833">
    <property type="term" value="P:peptide transport"/>
    <property type="evidence" value="ECO:0007669"/>
    <property type="project" value="TreeGrafter"/>
</dbReference>
<organism evidence="6">
    <name type="scientific">mine drainage metagenome</name>
    <dbReference type="NCBI Taxonomy" id="410659"/>
    <lineage>
        <taxon>unclassified sequences</taxon>
        <taxon>metagenomes</taxon>
        <taxon>ecological metagenomes</taxon>
    </lineage>
</organism>
<evidence type="ECO:0000256" key="3">
    <source>
        <dbReference type="ARBA" id="ARBA00022448"/>
    </source>
</evidence>
<proteinExistence type="inferred from homology"/>
<gene>
    <name evidence="6" type="primary">appA_4</name>
    <name evidence="6" type="ORF">GALL_310140</name>
</gene>
<dbReference type="PROSITE" id="PS51257">
    <property type="entry name" value="PROKAR_LIPOPROTEIN"/>
    <property type="match status" value="1"/>
</dbReference>
<accession>A0A1J5QTZ1</accession>
<evidence type="ECO:0000259" key="5">
    <source>
        <dbReference type="Pfam" id="PF00496"/>
    </source>
</evidence>
<dbReference type="GO" id="GO:1904680">
    <property type="term" value="F:peptide transmembrane transporter activity"/>
    <property type="evidence" value="ECO:0007669"/>
    <property type="project" value="TreeGrafter"/>
</dbReference>
<dbReference type="EMBL" id="MLJW01000439">
    <property type="protein sequence ID" value="OIQ87126.1"/>
    <property type="molecule type" value="Genomic_DNA"/>
</dbReference>
<name>A0A1J5QTZ1_9ZZZZ</name>
<dbReference type="PANTHER" id="PTHR30290:SF10">
    <property type="entry name" value="PERIPLASMIC OLIGOPEPTIDE-BINDING PROTEIN-RELATED"/>
    <property type="match status" value="1"/>
</dbReference>
<dbReference type="GO" id="GO:0030313">
    <property type="term" value="C:cell envelope"/>
    <property type="evidence" value="ECO:0007669"/>
    <property type="project" value="UniProtKB-SubCell"/>
</dbReference>
<dbReference type="GO" id="GO:0043190">
    <property type="term" value="C:ATP-binding cassette (ABC) transporter complex"/>
    <property type="evidence" value="ECO:0007669"/>
    <property type="project" value="InterPro"/>
</dbReference>
<dbReference type="CDD" id="cd00995">
    <property type="entry name" value="PBP2_NikA_DppA_OppA_like"/>
    <property type="match status" value="1"/>
</dbReference>
<dbReference type="PIRSF" id="PIRSF002741">
    <property type="entry name" value="MppA"/>
    <property type="match status" value="1"/>
</dbReference>
<dbReference type="PANTHER" id="PTHR30290">
    <property type="entry name" value="PERIPLASMIC BINDING COMPONENT OF ABC TRANSPORTER"/>
    <property type="match status" value="1"/>
</dbReference>
<dbReference type="SUPFAM" id="SSF53850">
    <property type="entry name" value="Periplasmic binding protein-like II"/>
    <property type="match status" value="1"/>
</dbReference>
<evidence type="ECO:0000256" key="4">
    <source>
        <dbReference type="ARBA" id="ARBA00022729"/>
    </source>
</evidence>
<comment type="similarity">
    <text evidence="2">Belongs to the bacterial solute-binding protein 5 family.</text>
</comment>
<feature type="domain" description="Solute-binding protein family 5" evidence="5">
    <location>
        <begin position="73"/>
        <end position="388"/>
    </location>
</feature>
<dbReference type="Gene3D" id="3.90.76.10">
    <property type="entry name" value="Dipeptide-binding Protein, Domain 1"/>
    <property type="match status" value="1"/>
</dbReference>
<keyword evidence="4" id="KW-0732">Signal</keyword>
<evidence type="ECO:0000256" key="2">
    <source>
        <dbReference type="ARBA" id="ARBA00005695"/>
    </source>
</evidence>
<evidence type="ECO:0000313" key="6">
    <source>
        <dbReference type="EMBL" id="OIQ87126.1"/>
    </source>
</evidence>